<sequence>MAAGAALILVAPYAIAATSTRVVSRLDVPDLVSSPRLLEAVDVARRLGGPDLSVTVTTGEGPRSKVIPAASIGVRMLVLAGSEGRPSHRLLTARADLTLAVRVGRPTVSVPVSWEPSTARGVAVGIDGTELSVEALDFAFQAAAARAVPLLVIHAGGDRGPQAERILAEALAGRADEYPDVDVRRLVSTQSATTTLLTESRTAELLVVGARSTALAAVNPVVRRVVASSRCPVAVVPHPVSSAERDRVRRRTRESDPAVNILY</sequence>
<comment type="caution">
    <text evidence="3">The sequence shown here is derived from an EMBL/GenBank/DDBJ whole genome shotgun (WGS) entry which is preliminary data.</text>
</comment>
<dbReference type="SUPFAM" id="SSF52402">
    <property type="entry name" value="Adenine nucleotide alpha hydrolases-like"/>
    <property type="match status" value="1"/>
</dbReference>
<keyword evidence="1" id="KW-0732">Signal</keyword>
<reference evidence="3 4" key="1">
    <citation type="submission" date="2019-03" db="EMBL/GenBank/DDBJ databases">
        <title>Draft genome sequences of novel Actinobacteria.</title>
        <authorList>
            <person name="Sahin N."/>
            <person name="Ay H."/>
            <person name="Saygin H."/>
        </authorList>
    </citation>
    <scope>NUCLEOTIDE SEQUENCE [LARGE SCALE GENOMIC DNA]</scope>
    <source>
        <strain evidence="3 4">JCM 13523</strain>
    </source>
</reference>
<evidence type="ECO:0000313" key="3">
    <source>
        <dbReference type="EMBL" id="TDD61495.1"/>
    </source>
</evidence>
<name>A0A4R4ZRT8_9ACTN</name>
<dbReference type="Proteomes" id="UP000295124">
    <property type="component" value="Unassembled WGS sequence"/>
</dbReference>
<dbReference type="Gene3D" id="3.40.50.12370">
    <property type="match status" value="1"/>
</dbReference>
<dbReference type="Pfam" id="PF00582">
    <property type="entry name" value="Usp"/>
    <property type="match status" value="1"/>
</dbReference>
<protein>
    <recommendedName>
        <fullName evidence="2">UspA domain-containing protein</fullName>
    </recommendedName>
</protein>
<dbReference type="RefSeq" id="WP_132166395.1">
    <property type="nucleotide sequence ID" value="NZ_SMKX01000014.1"/>
</dbReference>
<proteinExistence type="predicted"/>
<keyword evidence="4" id="KW-1185">Reference proteome</keyword>
<evidence type="ECO:0000313" key="4">
    <source>
        <dbReference type="Proteomes" id="UP000295124"/>
    </source>
</evidence>
<dbReference type="OrthoDB" id="3174546at2"/>
<feature type="signal peptide" evidence="1">
    <location>
        <begin position="1"/>
        <end position="16"/>
    </location>
</feature>
<feature type="chain" id="PRO_5039160538" description="UspA domain-containing protein" evidence="1">
    <location>
        <begin position="17"/>
        <end position="263"/>
    </location>
</feature>
<accession>A0A4R4ZRT8</accession>
<evidence type="ECO:0000256" key="1">
    <source>
        <dbReference type="SAM" id="SignalP"/>
    </source>
</evidence>
<gene>
    <name evidence="3" type="ORF">E1263_07280</name>
</gene>
<organism evidence="3 4">
    <name type="scientific">Kribbella antibiotica</name>
    <dbReference type="NCBI Taxonomy" id="190195"/>
    <lineage>
        <taxon>Bacteria</taxon>
        <taxon>Bacillati</taxon>
        <taxon>Actinomycetota</taxon>
        <taxon>Actinomycetes</taxon>
        <taxon>Propionibacteriales</taxon>
        <taxon>Kribbellaceae</taxon>
        <taxon>Kribbella</taxon>
    </lineage>
</organism>
<dbReference type="EMBL" id="SMKX01000014">
    <property type="protein sequence ID" value="TDD61495.1"/>
    <property type="molecule type" value="Genomic_DNA"/>
</dbReference>
<dbReference type="AlphaFoldDB" id="A0A4R4ZRT8"/>
<feature type="domain" description="UspA" evidence="2">
    <location>
        <begin position="122"/>
        <end position="237"/>
    </location>
</feature>
<evidence type="ECO:0000259" key="2">
    <source>
        <dbReference type="Pfam" id="PF00582"/>
    </source>
</evidence>
<dbReference type="InterPro" id="IPR006016">
    <property type="entry name" value="UspA"/>
</dbReference>